<evidence type="ECO:0000313" key="3">
    <source>
        <dbReference type="EMBL" id="OXA43385.1"/>
    </source>
</evidence>
<keyword evidence="1" id="KW-0175">Coiled coil</keyword>
<accession>A0A226DCT6</accession>
<feature type="coiled-coil region" evidence="1">
    <location>
        <begin position="7"/>
        <end position="61"/>
    </location>
</feature>
<sequence>MSDQEKLRMCKEEISKIRDRIKKEIQEKDRKMKKELAELKVKGIEDRLKLARVERDEIEQVVFKTINPESFKDLPVKKYLTGYNNQGKFEDENGSDADLDSTSTEDTKEIEIKLEILALEKQRTCNVKNVRDLEKELSDAKEALTKLNEGEIAQDNDIPMYMSQLKK</sequence>
<evidence type="ECO:0000313" key="4">
    <source>
        <dbReference type="Proteomes" id="UP000198287"/>
    </source>
</evidence>
<gene>
    <name evidence="3" type="ORF">Fcan01_21738</name>
</gene>
<reference evidence="3 4" key="1">
    <citation type="submission" date="2015-12" db="EMBL/GenBank/DDBJ databases">
        <title>The genome of Folsomia candida.</title>
        <authorList>
            <person name="Faddeeva A."/>
            <person name="Derks M.F."/>
            <person name="Anvar Y."/>
            <person name="Smit S."/>
            <person name="Van Straalen N."/>
            <person name="Roelofs D."/>
        </authorList>
    </citation>
    <scope>NUCLEOTIDE SEQUENCE [LARGE SCALE GENOMIC DNA]</scope>
    <source>
        <strain evidence="3 4">VU population</strain>
        <tissue evidence="3">Whole body</tissue>
    </source>
</reference>
<evidence type="ECO:0000256" key="2">
    <source>
        <dbReference type="SAM" id="MobiDB-lite"/>
    </source>
</evidence>
<proteinExistence type="predicted"/>
<comment type="caution">
    <text evidence="3">The sequence shown here is derived from an EMBL/GenBank/DDBJ whole genome shotgun (WGS) entry which is preliminary data.</text>
</comment>
<dbReference type="AlphaFoldDB" id="A0A226DCT6"/>
<dbReference type="Proteomes" id="UP000198287">
    <property type="component" value="Unassembled WGS sequence"/>
</dbReference>
<feature type="region of interest" description="Disordered" evidence="2">
    <location>
        <begin position="85"/>
        <end position="104"/>
    </location>
</feature>
<protein>
    <submittedName>
        <fullName evidence="3">Uncharacterized protein</fullName>
    </submittedName>
</protein>
<dbReference type="EMBL" id="LNIX01000022">
    <property type="protein sequence ID" value="OXA43385.1"/>
    <property type="molecule type" value="Genomic_DNA"/>
</dbReference>
<evidence type="ECO:0000256" key="1">
    <source>
        <dbReference type="SAM" id="Coils"/>
    </source>
</evidence>
<name>A0A226DCT6_FOLCA</name>
<keyword evidence="4" id="KW-1185">Reference proteome</keyword>
<organism evidence="3 4">
    <name type="scientific">Folsomia candida</name>
    <name type="common">Springtail</name>
    <dbReference type="NCBI Taxonomy" id="158441"/>
    <lineage>
        <taxon>Eukaryota</taxon>
        <taxon>Metazoa</taxon>
        <taxon>Ecdysozoa</taxon>
        <taxon>Arthropoda</taxon>
        <taxon>Hexapoda</taxon>
        <taxon>Collembola</taxon>
        <taxon>Entomobryomorpha</taxon>
        <taxon>Isotomoidea</taxon>
        <taxon>Isotomidae</taxon>
        <taxon>Proisotominae</taxon>
        <taxon>Folsomia</taxon>
    </lineage>
</organism>